<reference evidence="1 2" key="1">
    <citation type="journal article" date="2017" name="Front. Microbiol.">
        <title>Phaeobacter piscinae sp. nov., a species of the Roseobacter group and potential aquaculture probiont.</title>
        <authorList>
            <person name="Sonnenschein E.C."/>
            <person name="Phippen C.B.W."/>
            <person name="Nielsen K.F."/>
            <person name="Mateiu R.V."/>
            <person name="Melchiorsen J."/>
            <person name="Gram L."/>
            <person name="Overmann J."/>
            <person name="Freese H.M."/>
        </authorList>
    </citation>
    <scope>NUCLEOTIDE SEQUENCE [LARGE SCALE GENOMIC DNA]</scope>
    <source>
        <strain evidence="1 2">P13</strain>
    </source>
</reference>
<gene>
    <name evidence="1" type="ORF">PhaeoP13_04172</name>
</gene>
<proteinExistence type="predicted"/>
<name>A0AAN1GVS2_9RHOB</name>
<organism evidence="1 2">
    <name type="scientific">Phaeobacter piscinae</name>
    <dbReference type="NCBI Taxonomy" id="1580596"/>
    <lineage>
        <taxon>Bacteria</taxon>
        <taxon>Pseudomonadati</taxon>
        <taxon>Pseudomonadota</taxon>
        <taxon>Alphaproteobacteria</taxon>
        <taxon>Rhodobacterales</taxon>
        <taxon>Roseobacteraceae</taxon>
        <taxon>Phaeobacter</taxon>
    </lineage>
</organism>
<protein>
    <submittedName>
        <fullName evidence="1">Uncharacterized protein</fullName>
    </submittedName>
</protein>
<dbReference type="AlphaFoldDB" id="A0AAN1GVS2"/>
<keyword evidence="1" id="KW-0614">Plasmid</keyword>
<evidence type="ECO:0000313" key="2">
    <source>
        <dbReference type="Proteomes" id="UP000218606"/>
    </source>
</evidence>
<dbReference type="Proteomes" id="UP000218606">
    <property type="component" value="Plasmid pP13_g"/>
</dbReference>
<evidence type="ECO:0000313" key="1">
    <source>
        <dbReference type="EMBL" id="ATG46054.1"/>
    </source>
</evidence>
<accession>A0AAN1GVS2</accession>
<dbReference type="EMBL" id="CP010774">
    <property type="protein sequence ID" value="ATG46054.1"/>
    <property type="molecule type" value="Genomic_DNA"/>
</dbReference>
<sequence>MKYLLIVAIVSNIENVPPFVEIEDFDSKAECEAAAGIYTRTITEPFSGLQKVSCQPLIKPTN</sequence>
<geneLocation type="plasmid" evidence="2">
    <name>pp13_g</name>
</geneLocation>